<dbReference type="EMBL" id="AP022562">
    <property type="protein sequence ID" value="BBX11258.1"/>
    <property type="molecule type" value="Genomic_DNA"/>
</dbReference>
<reference evidence="5 6" key="1">
    <citation type="journal article" date="2019" name="Emerg. Microbes Infect.">
        <title>Comprehensive subspecies identification of 175 nontuberculous mycobacteria species based on 7547 genomic profiles.</title>
        <authorList>
            <person name="Matsumoto Y."/>
            <person name="Kinjo T."/>
            <person name="Motooka D."/>
            <person name="Nabeya D."/>
            <person name="Jung N."/>
            <person name="Uechi K."/>
            <person name="Horii T."/>
            <person name="Iida T."/>
            <person name="Fujita J."/>
            <person name="Nakamura S."/>
        </authorList>
    </citation>
    <scope>NUCLEOTIDE SEQUENCE [LARGE SCALE GENOMIC DNA]</scope>
    <source>
        <strain evidence="5 6">JCM 6391</strain>
    </source>
</reference>
<keyword evidence="6" id="KW-1185">Reference proteome</keyword>
<dbReference type="Gene3D" id="1.10.10.60">
    <property type="entry name" value="Homeodomain-like"/>
    <property type="match status" value="1"/>
</dbReference>
<evidence type="ECO:0000256" key="2">
    <source>
        <dbReference type="ARBA" id="ARBA00023125"/>
    </source>
</evidence>
<keyword evidence="3" id="KW-0804">Transcription</keyword>
<dbReference type="KEGG" id="mnm:MNVM_03390"/>
<accession>A0A7I7JIG9</accession>
<gene>
    <name evidence="5" type="ORF">MNVM_03390</name>
</gene>
<proteinExistence type="predicted"/>
<evidence type="ECO:0000259" key="4">
    <source>
        <dbReference type="PROSITE" id="PS01124"/>
    </source>
</evidence>
<keyword evidence="1" id="KW-0805">Transcription regulation</keyword>
<feature type="domain" description="HTH araC/xylS-type" evidence="4">
    <location>
        <begin position="119"/>
        <end position="216"/>
    </location>
</feature>
<dbReference type="InterPro" id="IPR018060">
    <property type="entry name" value="HTH_AraC"/>
</dbReference>
<dbReference type="RefSeq" id="WP_041317622.1">
    <property type="nucleotide sequence ID" value="NZ_AP022562.1"/>
</dbReference>
<dbReference type="InterPro" id="IPR009057">
    <property type="entry name" value="Homeodomain-like_sf"/>
</dbReference>
<dbReference type="AlphaFoldDB" id="A0A7I7JIG9"/>
<dbReference type="SMART" id="SM00342">
    <property type="entry name" value="HTH_ARAC"/>
    <property type="match status" value="1"/>
</dbReference>
<sequence>MDLAIGDGYAVYRGPIGSGGPIHRHGAFQIVMSECGEVALVDPCGTRHQGPALVVAPMVPHRIIAAPDLVTYYIDPHCRFADRLRQRYQTGIAIAPELAQLRDQDIVDACRAPSHQLDPRLVAALALLDREHISLPELAATLDVSPQRLRALARRELGMPLTRWRIWSRLRRAVGGLRSGMPMAEAAVAAGFSDQAHFTRQMREMMGLTPSVVLQALGSHGFRAT</sequence>
<dbReference type="SUPFAM" id="SSF46689">
    <property type="entry name" value="Homeodomain-like"/>
    <property type="match status" value="1"/>
</dbReference>
<dbReference type="PANTHER" id="PTHR46796">
    <property type="entry name" value="HTH-TYPE TRANSCRIPTIONAL ACTIVATOR RHAS-RELATED"/>
    <property type="match status" value="1"/>
</dbReference>
<evidence type="ECO:0000256" key="1">
    <source>
        <dbReference type="ARBA" id="ARBA00023015"/>
    </source>
</evidence>
<organism evidence="5 6">
    <name type="scientific">Mycobacterium novum</name>
    <dbReference type="NCBI Taxonomy" id="2492438"/>
    <lineage>
        <taxon>Bacteria</taxon>
        <taxon>Bacillati</taxon>
        <taxon>Actinomycetota</taxon>
        <taxon>Actinomycetes</taxon>
        <taxon>Mycobacteriales</taxon>
        <taxon>Mycobacteriaceae</taxon>
        <taxon>Mycobacterium</taxon>
    </lineage>
</organism>
<dbReference type="Pfam" id="PF12833">
    <property type="entry name" value="HTH_18"/>
    <property type="match status" value="1"/>
</dbReference>
<dbReference type="InterPro" id="IPR050204">
    <property type="entry name" value="AraC_XylS_family_regulators"/>
</dbReference>
<protein>
    <recommendedName>
        <fullName evidence="4">HTH araC/xylS-type domain-containing protein</fullName>
    </recommendedName>
</protein>
<evidence type="ECO:0000313" key="6">
    <source>
        <dbReference type="Proteomes" id="UP000466997"/>
    </source>
</evidence>
<dbReference type="GO" id="GO:0043565">
    <property type="term" value="F:sequence-specific DNA binding"/>
    <property type="evidence" value="ECO:0007669"/>
    <property type="project" value="InterPro"/>
</dbReference>
<evidence type="ECO:0000313" key="5">
    <source>
        <dbReference type="EMBL" id="BBX11258.1"/>
    </source>
</evidence>
<dbReference type="Proteomes" id="UP000466997">
    <property type="component" value="Chromosome"/>
</dbReference>
<evidence type="ECO:0000256" key="3">
    <source>
        <dbReference type="ARBA" id="ARBA00023163"/>
    </source>
</evidence>
<dbReference type="PROSITE" id="PS01124">
    <property type="entry name" value="HTH_ARAC_FAMILY_2"/>
    <property type="match status" value="1"/>
</dbReference>
<name>A0A7I7JIG9_9MYCO</name>
<dbReference type="GO" id="GO:0003700">
    <property type="term" value="F:DNA-binding transcription factor activity"/>
    <property type="evidence" value="ECO:0007669"/>
    <property type="project" value="InterPro"/>
</dbReference>
<keyword evidence="2" id="KW-0238">DNA-binding</keyword>